<gene>
    <name evidence="2" type="ORF">A9R00_02425</name>
</gene>
<dbReference type="Proteomes" id="UP000227088">
    <property type="component" value="Unassembled WGS sequence"/>
</dbReference>
<sequence>EYLKIDQSFVIDMLSDEDDRAIIQGIIELAKVFNLKVIAEGVETPEHGRQLLALGCNIAQGYGIAKPMPGSLVLTWLQEWKQNPCLVDGTL</sequence>
<dbReference type="InterPro" id="IPR035919">
    <property type="entry name" value="EAL_sf"/>
</dbReference>
<evidence type="ECO:0000313" key="3">
    <source>
        <dbReference type="Proteomes" id="UP000227088"/>
    </source>
</evidence>
<feature type="non-terminal residue" evidence="2">
    <location>
        <position position="1"/>
    </location>
</feature>
<name>A0A1Y5HVM9_OLEAN</name>
<dbReference type="InterPro" id="IPR050706">
    <property type="entry name" value="Cyclic-di-GMP_PDE-like"/>
</dbReference>
<dbReference type="CDD" id="cd01948">
    <property type="entry name" value="EAL"/>
    <property type="match status" value="1"/>
</dbReference>
<organism evidence="2 3">
    <name type="scientific">Oleispira antarctica</name>
    <dbReference type="NCBI Taxonomy" id="188908"/>
    <lineage>
        <taxon>Bacteria</taxon>
        <taxon>Pseudomonadati</taxon>
        <taxon>Pseudomonadota</taxon>
        <taxon>Gammaproteobacteria</taxon>
        <taxon>Oceanospirillales</taxon>
        <taxon>Oceanospirillaceae</taxon>
        <taxon>Oleispira</taxon>
    </lineage>
</organism>
<dbReference type="AlphaFoldDB" id="A0A1Y5HVM9"/>
<dbReference type="Pfam" id="PF00563">
    <property type="entry name" value="EAL"/>
    <property type="match status" value="1"/>
</dbReference>
<reference evidence="3" key="1">
    <citation type="journal article" date="2017" name="Proc. Natl. Acad. Sci. U.S.A.">
        <title>Simulation of Deepwater Horizon oil plume reveals substrate specialization within a complex community of hydrocarbon degraders.</title>
        <authorList>
            <person name="Hu P."/>
            <person name="Dubinsky E.A."/>
            <person name="Probst A.J."/>
            <person name="Wang J."/>
            <person name="Sieber C.M.K."/>
            <person name="Tom L.M."/>
            <person name="Gardinali P."/>
            <person name="Banfield J.F."/>
            <person name="Atlas R.M."/>
            <person name="Andersen G.L."/>
        </authorList>
    </citation>
    <scope>NUCLEOTIDE SEQUENCE [LARGE SCALE GENOMIC DNA]</scope>
</reference>
<evidence type="ECO:0000313" key="2">
    <source>
        <dbReference type="EMBL" id="OUS41140.1"/>
    </source>
</evidence>
<dbReference type="PANTHER" id="PTHR33121">
    <property type="entry name" value="CYCLIC DI-GMP PHOSPHODIESTERASE PDEF"/>
    <property type="match status" value="1"/>
</dbReference>
<comment type="caution">
    <text evidence="2">The sequence shown here is derived from an EMBL/GenBank/DDBJ whole genome shotgun (WGS) entry which is preliminary data.</text>
</comment>
<proteinExistence type="predicted"/>
<protein>
    <recommendedName>
        <fullName evidence="1">EAL domain-containing protein</fullName>
    </recommendedName>
</protein>
<dbReference type="SUPFAM" id="SSF141868">
    <property type="entry name" value="EAL domain-like"/>
    <property type="match status" value="1"/>
</dbReference>
<accession>A0A1Y5HVM9</accession>
<dbReference type="EMBL" id="MABE01000140">
    <property type="protein sequence ID" value="OUS41140.1"/>
    <property type="molecule type" value="Genomic_DNA"/>
</dbReference>
<dbReference type="GO" id="GO:0071111">
    <property type="term" value="F:cyclic-guanylate-specific phosphodiesterase activity"/>
    <property type="evidence" value="ECO:0007669"/>
    <property type="project" value="InterPro"/>
</dbReference>
<evidence type="ECO:0000259" key="1">
    <source>
        <dbReference type="PROSITE" id="PS50883"/>
    </source>
</evidence>
<dbReference type="PROSITE" id="PS50883">
    <property type="entry name" value="EAL"/>
    <property type="match status" value="1"/>
</dbReference>
<dbReference type="InterPro" id="IPR001633">
    <property type="entry name" value="EAL_dom"/>
</dbReference>
<feature type="domain" description="EAL" evidence="1">
    <location>
        <begin position="1"/>
        <end position="81"/>
    </location>
</feature>
<dbReference type="Gene3D" id="3.20.20.450">
    <property type="entry name" value="EAL domain"/>
    <property type="match status" value="1"/>
</dbReference>
<dbReference type="PANTHER" id="PTHR33121:SF70">
    <property type="entry name" value="SIGNALING PROTEIN YKOW"/>
    <property type="match status" value="1"/>
</dbReference>